<dbReference type="PANTHER" id="PTHR43751:SF1">
    <property type="entry name" value="SULFATASE ATSG-RELATED"/>
    <property type="match status" value="1"/>
</dbReference>
<dbReference type="RefSeq" id="WP_212692527.1">
    <property type="nucleotide sequence ID" value="NZ_CP058561.1"/>
</dbReference>
<reference evidence="2 3" key="1">
    <citation type="submission" date="2020-07" db="EMBL/GenBank/DDBJ databases">
        <title>Vallitalea guaymasensis genome.</title>
        <authorList>
            <person name="Postec A."/>
        </authorList>
    </citation>
    <scope>NUCLEOTIDE SEQUENCE [LARGE SCALE GENOMIC DNA]</scope>
    <source>
        <strain evidence="2 3">Ra1766G1</strain>
    </source>
</reference>
<evidence type="ECO:0000313" key="3">
    <source>
        <dbReference type="Proteomes" id="UP000677305"/>
    </source>
</evidence>
<dbReference type="PANTHER" id="PTHR43751">
    <property type="entry name" value="SULFATASE"/>
    <property type="match status" value="1"/>
</dbReference>
<dbReference type="EMBL" id="CP058561">
    <property type="protein sequence ID" value="QUH28276.1"/>
    <property type="molecule type" value="Genomic_DNA"/>
</dbReference>
<dbReference type="InterPro" id="IPR000917">
    <property type="entry name" value="Sulfatase_N"/>
</dbReference>
<keyword evidence="3" id="KW-1185">Reference proteome</keyword>
<sequence>MNIIYFNTHDSGRYISPYGYKVPTENIEKFARESILFRQAYSASPTCSPSRGALLSGMYAHNNGLIGLSHRGFKMNDYTKHLGSYLKENGYRTAIAGTEHIANHGLLEQHNMNYDVLPYDDILGPASDDNDMENAKAVADYILNYTEDSNFFISFGLWNTHRKYPEDITEGYEPDYIKVPSKLKDTNMNREDFAHYCTSVKIADDCFKMVLDAVKEKGIYEDTIIIFTTDHGLPSPFMKCTLFDSGMGVSLALRVPDSPMNGRVVDSMLSQIDLFPTICELLNLEIPEYIQGISQKSVVMNEKDKVREEVYAEINYHASYQPMRCVRTEEYKYIRVFNNYKKPMLANIDNSNPKQLLIDNDFDNYEIKDEYLFNIVFDPQEKENLVGNKKYDKVLTEMRKKLDDFMEETNDFLLKDEIEVPKGVVVNDPSADTPKDKRIFY</sequence>
<dbReference type="InterPro" id="IPR052701">
    <property type="entry name" value="GAG_Ulvan_Degrading_Sulfatases"/>
</dbReference>
<dbReference type="SUPFAM" id="SSF53649">
    <property type="entry name" value="Alkaline phosphatase-like"/>
    <property type="match status" value="1"/>
</dbReference>
<name>A0A8J8M8I1_9FIRM</name>
<accession>A0A8J8M8I1</accession>
<feature type="domain" description="Sulfatase N-terminal" evidence="1">
    <location>
        <begin position="14"/>
        <end position="283"/>
    </location>
</feature>
<dbReference type="InterPro" id="IPR017850">
    <property type="entry name" value="Alkaline_phosphatase_core_sf"/>
</dbReference>
<dbReference type="Gene3D" id="3.40.720.10">
    <property type="entry name" value="Alkaline Phosphatase, subunit A"/>
    <property type="match status" value="1"/>
</dbReference>
<evidence type="ECO:0000313" key="2">
    <source>
        <dbReference type="EMBL" id="QUH28276.1"/>
    </source>
</evidence>
<organism evidence="2 3">
    <name type="scientific">Vallitalea guaymasensis</name>
    <dbReference type="NCBI Taxonomy" id="1185412"/>
    <lineage>
        <taxon>Bacteria</taxon>
        <taxon>Bacillati</taxon>
        <taxon>Bacillota</taxon>
        <taxon>Clostridia</taxon>
        <taxon>Lachnospirales</taxon>
        <taxon>Vallitaleaceae</taxon>
        <taxon>Vallitalea</taxon>
    </lineage>
</organism>
<dbReference type="Proteomes" id="UP000677305">
    <property type="component" value="Chromosome"/>
</dbReference>
<proteinExistence type="predicted"/>
<protein>
    <submittedName>
        <fullName evidence="2">Sulfatase</fullName>
    </submittedName>
</protein>
<dbReference type="Pfam" id="PF00884">
    <property type="entry name" value="Sulfatase"/>
    <property type="match status" value="1"/>
</dbReference>
<evidence type="ECO:0000259" key="1">
    <source>
        <dbReference type="Pfam" id="PF00884"/>
    </source>
</evidence>
<dbReference type="CDD" id="cd16027">
    <property type="entry name" value="SGSH"/>
    <property type="match status" value="1"/>
</dbReference>
<dbReference type="AlphaFoldDB" id="A0A8J8M8I1"/>
<dbReference type="KEGG" id="vgu:HYG85_04835"/>
<gene>
    <name evidence="2" type="ORF">HYG85_04835</name>
</gene>